<keyword evidence="1" id="KW-0472">Membrane</keyword>
<feature type="transmembrane region" description="Helical" evidence="1">
    <location>
        <begin position="403"/>
        <end position="425"/>
    </location>
</feature>
<dbReference type="Proteomes" id="UP001301769">
    <property type="component" value="Unassembled WGS sequence"/>
</dbReference>
<feature type="transmembrane region" description="Helical" evidence="1">
    <location>
        <begin position="373"/>
        <end position="396"/>
    </location>
</feature>
<keyword evidence="1" id="KW-1133">Transmembrane helix</keyword>
<dbReference type="InterPro" id="IPR052895">
    <property type="entry name" value="HetReg/Transcr_Mod"/>
</dbReference>
<gene>
    <name evidence="3" type="ORF">QBC37DRAFT_329486</name>
</gene>
<evidence type="ECO:0000313" key="4">
    <source>
        <dbReference type="Proteomes" id="UP001301769"/>
    </source>
</evidence>
<dbReference type="Pfam" id="PF06985">
    <property type="entry name" value="HET"/>
    <property type="match status" value="1"/>
</dbReference>
<dbReference type="PANTHER" id="PTHR24148:SF64">
    <property type="entry name" value="HETEROKARYON INCOMPATIBILITY DOMAIN-CONTAINING PROTEIN"/>
    <property type="match status" value="1"/>
</dbReference>
<reference evidence="3" key="2">
    <citation type="submission" date="2023-05" db="EMBL/GenBank/DDBJ databases">
        <authorList>
            <consortium name="Lawrence Berkeley National Laboratory"/>
            <person name="Steindorff A."/>
            <person name="Hensen N."/>
            <person name="Bonometti L."/>
            <person name="Westerberg I."/>
            <person name="Brannstrom I.O."/>
            <person name="Guillou S."/>
            <person name="Cros-Aarteil S."/>
            <person name="Calhoun S."/>
            <person name="Haridas S."/>
            <person name="Kuo A."/>
            <person name="Mondo S."/>
            <person name="Pangilinan J."/>
            <person name="Riley R."/>
            <person name="Labutti K."/>
            <person name="Andreopoulos B."/>
            <person name="Lipzen A."/>
            <person name="Chen C."/>
            <person name="Yanf M."/>
            <person name="Daum C."/>
            <person name="Ng V."/>
            <person name="Clum A."/>
            <person name="Ohm R."/>
            <person name="Martin F."/>
            <person name="Silar P."/>
            <person name="Natvig D."/>
            <person name="Lalanne C."/>
            <person name="Gautier V."/>
            <person name="Ament-Velasquez S.L."/>
            <person name="Kruys A."/>
            <person name="Hutchinson M.I."/>
            <person name="Powell A.J."/>
            <person name="Barry K."/>
            <person name="Miller A.N."/>
            <person name="Grigoriev I.V."/>
            <person name="Debuchy R."/>
            <person name="Gladieux P."/>
            <person name="Thoren M.H."/>
            <person name="Johannesson H."/>
        </authorList>
    </citation>
    <scope>NUCLEOTIDE SEQUENCE</scope>
    <source>
        <strain evidence="3">PSN293</strain>
    </source>
</reference>
<reference evidence="3" key="1">
    <citation type="journal article" date="2023" name="Mol. Phylogenet. Evol.">
        <title>Genome-scale phylogeny and comparative genomics of the fungal order Sordariales.</title>
        <authorList>
            <person name="Hensen N."/>
            <person name="Bonometti L."/>
            <person name="Westerberg I."/>
            <person name="Brannstrom I.O."/>
            <person name="Guillou S."/>
            <person name="Cros-Aarteil S."/>
            <person name="Calhoun S."/>
            <person name="Haridas S."/>
            <person name="Kuo A."/>
            <person name="Mondo S."/>
            <person name="Pangilinan J."/>
            <person name="Riley R."/>
            <person name="LaButti K."/>
            <person name="Andreopoulos B."/>
            <person name="Lipzen A."/>
            <person name="Chen C."/>
            <person name="Yan M."/>
            <person name="Daum C."/>
            <person name="Ng V."/>
            <person name="Clum A."/>
            <person name="Steindorff A."/>
            <person name="Ohm R.A."/>
            <person name="Martin F."/>
            <person name="Silar P."/>
            <person name="Natvig D.O."/>
            <person name="Lalanne C."/>
            <person name="Gautier V."/>
            <person name="Ament-Velasquez S.L."/>
            <person name="Kruys A."/>
            <person name="Hutchinson M.I."/>
            <person name="Powell A.J."/>
            <person name="Barry K."/>
            <person name="Miller A.N."/>
            <person name="Grigoriev I.V."/>
            <person name="Debuchy R."/>
            <person name="Gladieux P."/>
            <person name="Hiltunen Thoren M."/>
            <person name="Johannesson H."/>
        </authorList>
    </citation>
    <scope>NUCLEOTIDE SEQUENCE</scope>
    <source>
        <strain evidence="3">PSN293</strain>
    </source>
</reference>
<sequence length="831" mass="92794">MEREHVELDVQSLAGGLVAGSRPEHLATLYASLPLPSPRSIRVLDIPPSSEDESLDAPLRGSLRVVDLDNSPCLTALSYVWGSPVTDEAFTMQCNASVAVPITQNCRDALASLRHIHKRRGLTIWVDAICINQQDEGEKAVQLPLMGTIYTFSEAVYIWLGTGSPGAQNTILWLNRVARGINLPATPGNPWLQGPGRRFTVRGDRWRVMWSLISLGRTMNLYRKEWQHLTDDRQRPTTKDVQDLLQTSWLSRIWTFQEIILASNPIIVCGSQSIQWSHFQTGLLFLSDEAEKWLTVFSWYNRYLDIQRLHGISDWPTFAPWRQLFELWEAASRPTCWNGIKLRNLSDRPPAPKKAKWSVKDYQADKVSSVVCYSLLLLFVAAIALVLDAGFLFGAVWCAQIQVVWLGAFVTGMTSIGVAGFSVLAGSQLFEWLLIFTVRRATKHHPAQPSPPTQSTSLTSILQALREREAGEPKDRAYALYGVLMNMGMANLSRPDYAKPVAEVYHNFFLDLLEWHPPLITLLVDAGSSSLSGVPSWVPDWSTITHDRTWFHPRYLHHAVTSKGHLDRLKEIPISESKRQITLRGAVVGSVTLIFGPFEASHHPSSSDDGQAAMDEGSARNLRTNLHTISRWVAEIRKHIPVSRAYDSVSLAIFRTLSGGEGRDDHKKDFGPFNHMFRAIVECDPEPQETFGERLLKSLSTNKPAARLEWAISCLNKLATGNRILFLSHDGHIGTGPTTMDLGDSIFVLDGVPLPMVLRKSSISLAEDGMKGERYTLVGPSYVPGYDRVTEDNRATAVDVAEDLRSPEGTDMREESAREVPVLGWVDVTLV</sequence>
<name>A0AAN6XSP2_9PEZI</name>
<evidence type="ECO:0000256" key="1">
    <source>
        <dbReference type="SAM" id="Phobius"/>
    </source>
</evidence>
<comment type="caution">
    <text evidence="3">The sequence shown here is derived from an EMBL/GenBank/DDBJ whole genome shotgun (WGS) entry which is preliminary data.</text>
</comment>
<accession>A0AAN6XSP2</accession>
<dbReference type="PANTHER" id="PTHR24148">
    <property type="entry name" value="ANKYRIN REPEAT DOMAIN-CONTAINING PROTEIN 39 HOMOLOG-RELATED"/>
    <property type="match status" value="1"/>
</dbReference>
<keyword evidence="4" id="KW-1185">Reference proteome</keyword>
<evidence type="ECO:0000313" key="3">
    <source>
        <dbReference type="EMBL" id="KAK4206009.1"/>
    </source>
</evidence>
<dbReference type="InterPro" id="IPR010730">
    <property type="entry name" value="HET"/>
</dbReference>
<dbReference type="EMBL" id="MU858554">
    <property type="protein sequence ID" value="KAK4206009.1"/>
    <property type="molecule type" value="Genomic_DNA"/>
</dbReference>
<proteinExistence type="predicted"/>
<keyword evidence="1" id="KW-0812">Transmembrane</keyword>
<feature type="domain" description="Heterokaryon incompatibility" evidence="2">
    <location>
        <begin position="76"/>
        <end position="258"/>
    </location>
</feature>
<organism evidence="3 4">
    <name type="scientific">Rhypophila decipiens</name>
    <dbReference type="NCBI Taxonomy" id="261697"/>
    <lineage>
        <taxon>Eukaryota</taxon>
        <taxon>Fungi</taxon>
        <taxon>Dikarya</taxon>
        <taxon>Ascomycota</taxon>
        <taxon>Pezizomycotina</taxon>
        <taxon>Sordariomycetes</taxon>
        <taxon>Sordariomycetidae</taxon>
        <taxon>Sordariales</taxon>
        <taxon>Naviculisporaceae</taxon>
        <taxon>Rhypophila</taxon>
    </lineage>
</organism>
<evidence type="ECO:0000259" key="2">
    <source>
        <dbReference type="Pfam" id="PF06985"/>
    </source>
</evidence>
<dbReference type="AlphaFoldDB" id="A0AAN6XSP2"/>
<protein>
    <submittedName>
        <fullName evidence="3">Heterokaryon incompatibility protein-domain-containing protein</fullName>
    </submittedName>
</protein>